<dbReference type="EMBL" id="ABYU02000016">
    <property type="protein sequence ID" value="EEX21869.1"/>
    <property type="molecule type" value="Genomic_DNA"/>
</dbReference>
<dbReference type="HOGENOM" id="CLU_1666017_0_0_9"/>
<feature type="coiled-coil region" evidence="1">
    <location>
        <begin position="96"/>
        <end position="130"/>
    </location>
</feature>
<evidence type="ECO:0000256" key="1">
    <source>
        <dbReference type="SAM" id="Coils"/>
    </source>
</evidence>
<comment type="caution">
    <text evidence="2">The sequence shown here is derived from an EMBL/GenBank/DDBJ whole genome shotgun (WGS) entry which is preliminary data.</text>
</comment>
<organism evidence="2 3">
    <name type="scientific">Blautia hansenii DSM 20583</name>
    <dbReference type="NCBI Taxonomy" id="537007"/>
    <lineage>
        <taxon>Bacteria</taxon>
        <taxon>Bacillati</taxon>
        <taxon>Bacillota</taxon>
        <taxon>Clostridia</taxon>
        <taxon>Lachnospirales</taxon>
        <taxon>Lachnospiraceae</taxon>
        <taxon>Blautia</taxon>
    </lineage>
</organism>
<evidence type="ECO:0000313" key="3">
    <source>
        <dbReference type="Proteomes" id="UP000003755"/>
    </source>
</evidence>
<dbReference type="Proteomes" id="UP000003755">
    <property type="component" value="Unassembled WGS sequence"/>
</dbReference>
<keyword evidence="1" id="KW-0175">Coiled coil</keyword>
<dbReference type="AlphaFoldDB" id="C9L7X4"/>
<dbReference type="RefSeq" id="WP_003020730.1">
    <property type="nucleotide sequence ID" value="NZ_CP022413.2"/>
</dbReference>
<reference evidence="2" key="1">
    <citation type="submission" date="2009-09" db="EMBL/GenBank/DDBJ databases">
        <authorList>
            <person name="Weinstock G."/>
            <person name="Sodergren E."/>
            <person name="Clifton S."/>
            <person name="Fulton L."/>
            <person name="Fulton B."/>
            <person name="Courtney L."/>
            <person name="Fronick C."/>
            <person name="Harrison M."/>
            <person name="Strong C."/>
            <person name="Farmer C."/>
            <person name="Delahaunty K."/>
            <person name="Markovic C."/>
            <person name="Hall O."/>
            <person name="Minx P."/>
            <person name="Tomlinson C."/>
            <person name="Mitreva M."/>
            <person name="Nelson J."/>
            <person name="Hou S."/>
            <person name="Wollam A."/>
            <person name="Pepin K.H."/>
            <person name="Johnson M."/>
            <person name="Bhonagiri V."/>
            <person name="Nash W.E."/>
            <person name="Warren W."/>
            <person name="Chinwalla A."/>
            <person name="Mardis E.R."/>
            <person name="Wilson R.K."/>
        </authorList>
    </citation>
    <scope>NUCLEOTIDE SEQUENCE [LARGE SCALE GENOMIC DNA]</scope>
    <source>
        <strain evidence="2">DSM 20583</strain>
    </source>
</reference>
<keyword evidence="3" id="KW-1185">Reference proteome</keyword>
<sequence length="158" mass="18630">MTSELDNITDFFWNPPFKFQAFDIKSINLDAIERVEFYPPATKLILKDGSEFVSVTQEGDVFDKERGVQECIMQYLFGDKSYHTYIRSLIKADEKLQNDKEKKLAEEKAAKEAQIKKEKENRDKRIARERARKEYEIEIQKEAYIRAMKEMNKGNEGC</sequence>
<gene>
    <name evidence="2" type="ORF">BLAHAN_05497</name>
</gene>
<accession>C9L7X4</accession>
<proteinExistence type="predicted"/>
<dbReference type="KEGG" id="bhan:CGC63_09265"/>
<dbReference type="STRING" id="537007.BLAHAN_05497"/>
<protein>
    <submittedName>
        <fullName evidence="2">Uncharacterized protein</fullName>
    </submittedName>
</protein>
<evidence type="ECO:0000313" key="2">
    <source>
        <dbReference type="EMBL" id="EEX21869.1"/>
    </source>
</evidence>
<name>C9L7X4_BLAHA</name>